<dbReference type="Proteomes" id="UP000437068">
    <property type="component" value="Unassembled WGS sequence"/>
</dbReference>
<feature type="non-terminal residue" evidence="2">
    <location>
        <position position="74"/>
    </location>
</feature>
<dbReference type="EMBL" id="QXGE01005648">
    <property type="protein sequence ID" value="KAE9266941.1"/>
    <property type="molecule type" value="Genomic_DNA"/>
</dbReference>
<evidence type="ECO:0000313" key="3">
    <source>
        <dbReference type="Proteomes" id="UP000437068"/>
    </source>
</evidence>
<evidence type="ECO:0000256" key="1">
    <source>
        <dbReference type="SAM" id="MobiDB-lite"/>
    </source>
</evidence>
<name>A0A6A4B2R3_9STRA</name>
<evidence type="ECO:0000313" key="2">
    <source>
        <dbReference type="EMBL" id="KAE9266941.1"/>
    </source>
</evidence>
<comment type="caution">
    <text evidence="2">The sequence shown here is derived from an EMBL/GenBank/DDBJ whole genome shotgun (WGS) entry which is preliminary data.</text>
</comment>
<protein>
    <submittedName>
        <fullName evidence="2">Uncharacterized protein</fullName>
    </submittedName>
</protein>
<proteinExistence type="predicted"/>
<accession>A0A6A4B2R3</accession>
<dbReference type="AlphaFoldDB" id="A0A6A4B2R3"/>
<gene>
    <name evidence="2" type="ORF">PF001_g30277</name>
</gene>
<reference evidence="2 3" key="1">
    <citation type="submission" date="2018-08" db="EMBL/GenBank/DDBJ databases">
        <title>Genomic investigation of the strawberry pathogen Phytophthora fragariae indicates pathogenicity is determined by transcriptional variation in three key races.</title>
        <authorList>
            <person name="Adams T.M."/>
            <person name="Armitage A.D."/>
            <person name="Sobczyk M.K."/>
            <person name="Bates H.J."/>
            <person name="Dunwell J.M."/>
            <person name="Nellist C.F."/>
            <person name="Harrison R.J."/>
        </authorList>
    </citation>
    <scope>NUCLEOTIDE SEQUENCE [LARGE SCALE GENOMIC DNA]</scope>
    <source>
        <strain evidence="2 3">A4</strain>
    </source>
</reference>
<sequence length="74" mass="7612">MLLQIEHKDDTLQDMMELAKASGGGGLRPTQVAAACDPRKWRSSATPSSARISSPAAAALAAFSARRSSGTGPV</sequence>
<feature type="region of interest" description="Disordered" evidence="1">
    <location>
        <begin position="21"/>
        <end position="49"/>
    </location>
</feature>
<organism evidence="2 3">
    <name type="scientific">Phytophthora fragariae</name>
    <dbReference type="NCBI Taxonomy" id="53985"/>
    <lineage>
        <taxon>Eukaryota</taxon>
        <taxon>Sar</taxon>
        <taxon>Stramenopiles</taxon>
        <taxon>Oomycota</taxon>
        <taxon>Peronosporomycetes</taxon>
        <taxon>Peronosporales</taxon>
        <taxon>Peronosporaceae</taxon>
        <taxon>Phytophthora</taxon>
    </lineage>
</organism>